<feature type="non-terminal residue" evidence="1">
    <location>
        <position position="1"/>
    </location>
</feature>
<dbReference type="SUPFAM" id="SSF57184">
    <property type="entry name" value="Growth factor receptor domain"/>
    <property type="match status" value="1"/>
</dbReference>
<evidence type="ECO:0000313" key="2">
    <source>
        <dbReference type="Proteomes" id="UP001165082"/>
    </source>
</evidence>
<name>A0A9W7G1S0_9STRA</name>
<accession>A0A9W7G1S0</accession>
<comment type="caution">
    <text evidence="1">The sequence shown here is derived from an EMBL/GenBank/DDBJ whole genome shotgun (WGS) entry which is preliminary data.</text>
</comment>
<dbReference type="EMBL" id="BRXZ01008612">
    <property type="protein sequence ID" value="GMI28688.1"/>
    <property type="molecule type" value="Genomic_DNA"/>
</dbReference>
<dbReference type="OrthoDB" id="430340at2759"/>
<dbReference type="Proteomes" id="UP001165082">
    <property type="component" value="Unassembled WGS sequence"/>
</dbReference>
<dbReference type="SMART" id="SM01411">
    <property type="entry name" value="Ephrin_rec_like"/>
    <property type="match status" value="2"/>
</dbReference>
<feature type="non-terminal residue" evidence="1">
    <location>
        <position position="216"/>
    </location>
</feature>
<evidence type="ECO:0000313" key="1">
    <source>
        <dbReference type="EMBL" id="GMI28688.1"/>
    </source>
</evidence>
<sequence length="216" mass="23021">GGVGCQRPEGETYDGVNQTVVRCILPAGSGELKSVNVIQINGLISERVNLVSYEKCPAGYRNTPNEKLGYFECVMCEQGTYSVIEESFQCTQCFAGSFTDGPTACTLCSTKVPNSISTTNGAMGIESCVCPAKSFYNPTIGKDGECTSCDTLRGVDCSMPGQSLESLRIKEGFWRTSASSTTIYRCYKPEACVGGVNKTSAEIAIVGRHNTSSSVD</sequence>
<proteinExistence type="predicted"/>
<gene>
    <name evidence="1" type="ORF">TrRE_jg7744</name>
</gene>
<evidence type="ECO:0008006" key="3">
    <source>
        <dbReference type="Google" id="ProtNLM"/>
    </source>
</evidence>
<protein>
    <recommendedName>
        <fullName evidence="3">Tyrosine-protein kinase ephrin type A/B receptor-like domain-containing protein</fullName>
    </recommendedName>
</protein>
<dbReference type="InterPro" id="IPR009030">
    <property type="entry name" value="Growth_fac_rcpt_cys_sf"/>
</dbReference>
<keyword evidence="2" id="KW-1185">Reference proteome</keyword>
<organism evidence="1 2">
    <name type="scientific">Triparma retinervis</name>
    <dbReference type="NCBI Taxonomy" id="2557542"/>
    <lineage>
        <taxon>Eukaryota</taxon>
        <taxon>Sar</taxon>
        <taxon>Stramenopiles</taxon>
        <taxon>Ochrophyta</taxon>
        <taxon>Bolidophyceae</taxon>
        <taxon>Parmales</taxon>
        <taxon>Triparmaceae</taxon>
        <taxon>Triparma</taxon>
    </lineage>
</organism>
<dbReference type="AlphaFoldDB" id="A0A9W7G1S0"/>
<reference evidence="1" key="1">
    <citation type="submission" date="2022-07" db="EMBL/GenBank/DDBJ databases">
        <title>Genome analysis of Parmales, a sister group of diatoms, reveals the evolutionary specialization of diatoms from phago-mixotrophs to photoautotrophs.</title>
        <authorList>
            <person name="Ban H."/>
            <person name="Sato S."/>
            <person name="Yoshikawa S."/>
            <person name="Kazumasa Y."/>
            <person name="Nakamura Y."/>
            <person name="Ichinomiya M."/>
            <person name="Saitoh K."/>
            <person name="Sato N."/>
            <person name="Blanc-Mathieu R."/>
            <person name="Endo H."/>
            <person name="Kuwata A."/>
            <person name="Ogata H."/>
        </authorList>
    </citation>
    <scope>NUCLEOTIDE SEQUENCE</scope>
</reference>